<evidence type="ECO:0000256" key="1">
    <source>
        <dbReference type="SAM" id="MobiDB-lite"/>
    </source>
</evidence>
<keyword evidence="4" id="KW-1185">Reference proteome</keyword>
<feature type="region of interest" description="Disordered" evidence="1">
    <location>
        <begin position="1"/>
        <end position="38"/>
    </location>
</feature>
<sequence>LAINVTGTNAAAPTPSISTVPSGDSPVTSPPAPSASSPSLVLAALPVTFLSLALARLLN</sequence>
<feature type="non-terminal residue" evidence="3">
    <location>
        <position position="1"/>
    </location>
</feature>
<proteinExistence type="predicted"/>
<evidence type="ECO:0000313" key="4">
    <source>
        <dbReference type="Proteomes" id="UP000823775"/>
    </source>
</evidence>
<keyword evidence="2" id="KW-0812">Transmembrane</keyword>
<keyword evidence="2" id="KW-1133">Transmembrane helix</keyword>
<keyword evidence="2" id="KW-0472">Membrane</keyword>
<comment type="caution">
    <text evidence="3">The sequence shown here is derived from an EMBL/GenBank/DDBJ whole genome shotgun (WGS) entry which is preliminary data.</text>
</comment>
<accession>A0ABS8VIM6</accession>
<evidence type="ECO:0000256" key="2">
    <source>
        <dbReference type="SAM" id="Phobius"/>
    </source>
</evidence>
<evidence type="ECO:0000313" key="3">
    <source>
        <dbReference type="EMBL" id="MCD9645819.1"/>
    </source>
</evidence>
<feature type="compositionally biased region" description="Polar residues" evidence="1">
    <location>
        <begin position="1"/>
        <end position="22"/>
    </location>
</feature>
<dbReference type="Proteomes" id="UP000823775">
    <property type="component" value="Unassembled WGS sequence"/>
</dbReference>
<protein>
    <submittedName>
        <fullName evidence="3">Uncharacterized protein</fullName>
    </submittedName>
</protein>
<feature type="transmembrane region" description="Helical" evidence="2">
    <location>
        <begin position="40"/>
        <end position="58"/>
    </location>
</feature>
<gene>
    <name evidence="3" type="ORF">HAX54_035115</name>
</gene>
<reference evidence="3 4" key="1">
    <citation type="journal article" date="2021" name="BMC Genomics">
        <title>Datura genome reveals duplications of psychoactive alkaloid biosynthetic genes and high mutation rate following tissue culture.</title>
        <authorList>
            <person name="Rajewski A."/>
            <person name="Carter-House D."/>
            <person name="Stajich J."/>
            <person name="Litt A."/>
        </authorList>
    </citation>
    <scope>NUCLEOTIDE SEQUENCE [LARGE SCALE GENOMIC DNA]</scope>
    <source>
        <strain evidence="3">AR-01</strain>
    </source>
</reference>
<name>A0ABS8VIM6_DATST</name>
<dbReference type="EMBL" id="JACEIK010004560">
    <property type="protein sequence ID" value="MCD9645819.1"/>
    <property type="molecule type" value="Genomic_DNA"/>
</dbReference>
<organism evidence="3 4">
    <name type="scientific">Datura stramonium</name>
    <name type="common">Jimsonweed</name>
    <name type="synonym">Common thornapple</name>
    <dbReference type="NCBI Taxonomy" id="4076"/>
    <lineage>
        <taxon>Eukaryota</taxon>
        <taxon>Viridiplantae</taxon>
        <taxon>Streptophyta</taxon>
        <taxon>Embryophyta</taxon>
        <taxon>Tracheophyta</taxon>
        <taxon>Spermatophyta</taxon>
        <taxon>Magnoliopsida</taxon>
        <taxon>eudicotyledons</taxon>
        <taxon>Gunneridae</taxon>
        <taxon>Pentapetalae</taxon>
        <taxon>asterids</taxon>
        <taxon>lamiids</taxon>
        <taxon>Solanales</taxon>
        <taxon>Solanaceae</taxon>
        <taxon>Solanoideae</taxon>
        <taxon>Datureae</taxon>
        <taxon>Datura</taxon>
    </lineage>
</organism>